<dbReference type="EMBL" id="JARRAF010000006">
    <property type="protein sequence ID" value="MDK2123774.1"/>
    <property type="molecule type" value="Genomic_DNA"/>
</dbReference>
<evidence type="ECO:0000313" key="1">
    <source>
        <dbReference type="EMBL" id="MDK2123774.1"/>
    </source>
</evidence>
<reference evidence="1" key="1">
    <citation type="submission" date="2023-03" db="EMBL/GenBank/DDBJ databases">
        <title>Chitinimonas shenzhenensis gen. nov., sp. nov., a novel member of family Burkholderiaceae isolated from activated sludge collected in Shen Zhen, China.</title>
        <authorList>
            <person name="Wang X."/>
        </authorList>
    </citation>
    <scope>NUCLEOTIDE SEQUENCE</scope>
    <source>
        <strain evidence="1">DQS-5</strain>
    </source>
</reference>
<comment type="caution">
    <text evidence="1">The sequence shown here is derived from an EMBL/GenBank/DDBJ whole genome shotgun (WGS) entry which is preliminary data.</text>
</comment>
<gene>
    <name evidence="1" type="ORF">PZA18_06900</name>
</gene>
<proteinExistence type="predicted"/>
<dbReference type="InterPro" id="IPR032556">
    <property type="entry name" value="DUF4936"/>
</dbReference>
<dbReference type="Proteomes" id="UP001172778">
    <property type="component" value="Unassembled WGS sequence"/>
</dbReference>
<keyword evidence="2" id="KW-1185">Reference proteome</keyword>
<protein>
    <submittedName>
        <fullName evidence="1">DUF4936 family protein</fullName>
    </submittedName>
</protein>
<accession>A0ABT7DVB7</accession>
<evidence type="ECO:0000313" key="2">
    <source>
        <dbReference type="Proteomes" id="UP001172778"/>
    </source>
</evidence>
<organism evidence="1 2">
    <name type="scientific">Parachitinimonas caeni</name>
    <dbReference type="NCBI Taxonomy" id="3031301"/>
    <lineage>
        <taxon>Bacteria</taxon>
        <taxon>Pseudomonadati</taxon>
        <taxon>Pseudomonadota</taxon>
        <taxon>Betaproteobacteria</taxon>
        <taxon>Neisseriales</taxon>
        <taxon>Chitinibacteraceae</taxon>
        <taxon>Parachitinimonas</taxon>
    </lineage>
</organism>
<sequence>MLSTEHWFIYYKLPTGTYIAQVQQAAQAMLVALGPYCRQCRRMTKLGTPEQATYMEVYEFISAEFAQAYQTALAAHWTGALASIPRHAERFSE</sequence>
<dbReference type="Pfam" id="PF16290">
    <property type="entry name" value="DUF4936"/>
    <property type="match status" value="1"/>
</dbReference>
<name>A0ABT7DVB7_9NEIS</name>
<dbReference type="RefSeq" id="WP_284100079.1">
    <property type="nucleotide sequence ID" value="NZ_JARRAF010000006.1"/>
</dbReference>